<evidence type="ECO:0000313" key="10">
    <source>
        <dbReference type="EMBL" id="KAG5645440.1"/>
    </source>
</evidence>
<gene>
    <name evidence="10" type="ORF">DXG03_006264</name>
</gene>
<reference evidence="10" key="2">
    <citation type="submission" date="2021-10" db="EMBL/GenBank/DDBJ databases">
        <title>Phylogenomics reveals ancestral predisposition of the termite-cultivated fungus Termitomyces towards a domesticated lifestyle.</title>
        <authorList>
            <person name="Auxier B."/>
            <person name="Grum-Grzhimaylo A."/>
            <person name="Cardenas M.E."/>
            <person name="Lodge J.D."/>
            <person name="Laessoe T."/>
            <person name="Pedersen O."/>
            <person name="Smith M.E."/>
            <person name="Kuyper T.W."/>
            <person name="Franco-Molano E.A."/>
            <person name="Baroni T.J."/>
            <person name="Aanen D.K."/>
        </authorList>
    </citation>
    <scope>NUCLEOTIDE SEQUENCE</scope>
    <source>
        <strain evidence="10">AP01</strain>
        <tissue evidence="10">Mycelium</tissue>
    </source>
</reference>
<dbReference type="InterPro" id="IPR050314">
    <property type="entry name" value="Glycosyl_Hydrlase_18"/>
</dbReference>
<proteinExistence type="predicted"/>
<evidence type="ECO:0000256" key="2">
    <source>
        <dbReference type="ARBA" id="ARBA00022801"/>
    </source>
</evidence>
<evidence type="ECO:0000256" key="4">
    <source>
        <dbReference type="ARBA" id="ARBA00023277"/>
    </source>
</evidence>
<sequence length="667" mass="73637">MVTVLDVNTPMASLLRLKFKVILIPVILVIVAFLHFVISNQYQIKNALSYATRPLWDEADGPKQVIPHYYAEGMRMDSHACQLHGWTEREGKTNIKVFDSVLMSSELDLLEIRMNELDSMVDNFFIIESNATFTGLAKETYFAKNRERFSKFEKKIVYSFLPGYVLAPGQTAWHVESGTRDAMTLLLRNHVHALPSVTRSLVIMSDIDEIPSKHSIDLLKNCEFGESIHLQLRNFLYSSLVSTAWYAGWHVEDQPLSSVSWSKYTVMNYAFALTTPDPGEISVVDSDQILLPQFVTAAHKHNVKASLSIGGWTGSRWFSSNVGSAQNRTAFVKSVAWLVKKYNLDGIDFDWEYPGKQGIGCNVVSPNDTANFLSFLQELRQGLGTGVILTAATDTKPFPDASDAPSADIHALGEVLDYIIIMNYDIRSTPSTGAGPNSPLDDKCAPSDNQFGSAQSALRAWTNAGMPPDRIVLGAPMYGRSYRVPSSAAFADDSNSTLASFPPYILNDQPTGDRWNGHGGLDVCGSYEAPGGSYAFWSLVEESYLNLDGTVKDGISYRYDNCSETPYVYDPKTEIMITYDDARSFAAKGDFVKVNNLRGFAVWEAAGDYNNLLINAILNGTVNGAPRTTKPLLQPSATAMSSASAHRAFSLPATHWILAIGAYYFFG</sequence>
<evidence type="ECO:0000256" key="3">
    <source>
        <dbReference type="ARBA" id="ARBA00023024"/>
    </source>
</evidence>
<dbReference type="InterPro" id="IPR006813">
    <property type="entry name" value="Glyco_trans_17"/>
</dbReference>
<dbReference type="GO" id="GO:0003830">
    <property type="term" value="F:beta-1,4-mannosylglycoprotein 4-beta-N-acetylglucosaminyltransferase activity"/>
    <property type="evidence" value="ECO:0007669"/>
    <property type="project" value="InterPro"/>
</dbReference>
<dbReference type="InterPro" id="IPR029070">
    <property type="entry name" value="Chitinase_insertion_sf"/>
</dbReference>
<evidence type="ECO:0000256" key="8">
    <source>
        <dbReference type="SAM" id="Phobius"/>
    </source>
</evidence>
<dbReference type="InterPro" id="IPR017853">
    <property type="entry name" value="GH"/>
</dbReference>
<keyword evidence="2 7" id="KW-0378">Hydrolase</keyword>
<evidence type="ECO:0000256" key="5">
    <source>
        <dbReference type="ARBA" id="ARBA00023295"/>
    </source>
</evidence>
<keyword evidence="8" id="KW-0472">Membrane</keyword>
<dbReference type="InterPro" id="IPR001223">
    <property type="entry name" value="Glyco_hydro18_cat"/>
</dbReference>
<keyword evidence="3" id="KW-0146">Chitin degradation</keyword>
<comment type="catalytic activity">
    <reaction evidence="1">
        <text>Random endo-hydrolysis of N-acetyl-beta-D-glucosaminide (1-&gt;4)-beta-linkages in chitin and chitodextrins.</text>
        <dbReference type="EC" id="3.2.1.14"/>
    </reaction>
</comment>
<dbReference type="Pfam" id="PF00704">
    <property type="entry name" value="Glyco_hydro_18"/>
    <property type="match status" value="1"/>
</dbReference>
<dbReference type="Pfam" id="PF04724">
    <property type="entry name" value="Glyco_transf_17"/>
    <property type="match status" value="1"/>
</dbReference>
<keyword evidence="8" id="KW-1133">Transmembrane helix</keyword>
<evidence type="ECO:0000256" key="7">
    <source>
        <dbReference type="RuleBase" id="RU000489"/>
    </source>
</evidence>
<dbReference type="GO" id="GO:0000272">
    <property type="term" value="P:polysaccharide catabolic process"/>
    <property type="evidence" value="ECO:0007669"/>
    <property type="project" value="UniProtKB-KW"/>
</dbReference>
<name>A0A9P7G9U6_9AGAR</name>
<evidence type="ECO:0000259" key="9">
    <source>
        <dbReference type="PROSITE" id="PS51910"/>
    </source>
</evidence>
<dbReference type="SUPFAM" id="SSF51445">
    <property type="entry name" value="(Trans)glycosidases"/>
    <property type="match status" value="1"/>
</dbReference>
<dbReference type="GO" id="GO:0005576">
    <property type="term" value="C:extracellular region"/>
    <property type="evidence" value="ECO:0007669"/>
    <property type="project" value="TreeGrafter"/>
</dbReference>
<dbReference type="PANTHER" id="PTHR11177:SF392">
    <property type="entry name" value="HAP41P"/>
    <property type="match status" value="1"/>
</dbReference>
<feature type="transmembrane region" description="Helical" evidence="8">
    <location>
        <begin position="21"/>
        <end position="38"/>
    </location>
</feature>
<accession>A0A9P7G9U6</accession>
<dbReference type="AlphaFoldDB" id="A0A9P7G9U6"/>
<dbReference type="InterPro" id="IPR001579">
    <property type="entry name" value="Glyco_hydro_18_chit_AS"/>
</dbReference>
<keyword evidence="5 7" id="KW-0326">Glycosidase</keyword>
<evidence type="ECO:0000256" key="6">
    <source>
        <dbReference type="ARBA" id="ARBA00023326"/>
    </source>
</evidence>
<evidence type="ECO:0000313" key="11">
    <source>
        <dbReference type="Proteomes" id="UP000775547"/>
    </source>
</evidence>
<dbReference type="GO" id="GO:0006032">
    <property type="term" value="P:chitin catabolic process"/>
    <property type="evidence" value="ECO:0007669"/>
    <property type="project" value="UniProtKB-KW"/>
</dbReference>
<organism evidence="10 11">
    <name type="scientific">Asterophora parasitica</name>
    <dbReference type="NCBI Taxonomy" id="117018"/>
    <lineage>
        <taxon>Eukaryota</taxon>
        <taxon>Fungi</taxon>
        <taxon>Dikarya</taxon>
        <taxon>Basidiomycota</taxon>
        <taxon>Agaricomycotina</taxon>
        <taxon>Agaricomycetes</taxon>
        <taxon>Agaricomycetidae</taxon>
        <taxon>Agaricales</taxon>
        <taxon>Tricholomatineae</taxon>
        <taxon>Lyophyllaceae</taxon>
        <taxon>Asterophora</taxon>
    </lineage>
</organism>
<keyword evidence="6" id="KW-0624">Polysaccharide degradation</keyword>
<evidence type="ECO:0000256" key="1">
    <source>
        <dbReference type="ARBA" id="ARBA00000822"/>
    </source>
</evidence>
<comment type="caution">
    <text evidence="10">The sequence shown here is derived from an EMBL/GenBank/DDBJ whole genome shotgun (WGS) entry which is preliminary data.</text>
</comment>
<dbReference type="GO" id="GO:0016020">
    <property type="term" value="C:membrane"/>
    <property type="evidence" value="ECO:0007669"/>
    <property type="project" value="InterPro"/>
</dbReference>
<dbReference type="PROSITE" id="PS01095">
    <property type="entry name" value="GH18_1"/>
    <property type="match status" value="1"/>
</dbReference>
<dbReference type="SMART" id="SM00636">
    <property type="entry name" value="Glyco_18"/>
    <property type="match status" value="1"/>
</dbReference>
<dbReference type="Proteomes" id="UP000775547">
    <property type="component" value="Unassembled WGS sequence"/>
</dbReference>
<dbReference type="PROSITE" id="PS51910">
    <property type="entry name" value="GH18_2"/>
    <property type="match status" value="1"/>
</dbReference>
<dbReference type="PANTHER" id="PTHR11177">
    <property type="entry name" value="CHITINASE"/>
    <property type="match status" value="1"/>
</dbReference>
<dbReference type="OrthoDB" id="73875at2759"/>
<keyword evidence="11" id="KW-1185">Reference proteome</keyword>
<keyword evidence="8" id="KW-0812">Transmembrane</keyword>
<dbReference type="Gene3D" id="3.20.20.80">
    <property type="entry name" value="Glycosidases"/>
    <property type="match status" value="2"/>
</dbReference>
<dbReference type="InterPro" id="IPR011583">
    <property type="entry name" value="Chitinase_II/V-like_cat"/>
</dbReference>
<dbReference type="SUPFAM" id="SSF54556">
    <property type="entry name" value="Chitinase insertion domain"/>
    <property type="match status" value="1"/>
</dbReference>
<feature type="domain" description="GH18" evidence="9">
    <location>
        <begin position="240"/>
        <end position="624"/>
    </location>
</feature>
<dbReference type="EMBL" id="JABCKV010000040">
    <property type="protein sequence ID" value="KAG5645440.1"/>
    <property type="molecule type" value="Genomic_DNA"/>
</dbReference>
<protein>
    <recommendedName>
        <fullName evidence="9">GH18 domain-containing protein</fullName>
    </recommendedName>
</protein>
<reference evidence="10" key="1">
    <citation type="submission" date="2020-07" db="EMBL/GenBank/DDBJ databases">
        <authorList>
            <person name="Nieuwenhuis M."/>
            <person name="Van De Peppel L.J.J."/>
        </authorList>
    </citation>
    <scope>NUCLEOTIDE SEQUENCE</scope>
    <source>
        <strain evidence="10">AP01</strain>
        <tissue evidence="10">Mycelium</tissue>
    </source>
</reference>
<keyword evidence="4" id="KW-0119">Carbohydrate metabolism</keyword>
<dbReference type="GO" id="GO:0008061">
    <property type="term" value="F:chitin binding"/>
    <property type="evidence" value="ECO:0007669"/>
    <property type="project" value="InterPro"/>
</dbReference>
<dbReference type="GO" id="GO:0008843">
    <property type="term" value="F:endochitinase activity"/>
    <property type="evidence" value="ECO:0007669"/>
    <property type="project" value="UniProtKB-EC"/>
</dbReference>